<gene>
    <name evidence="4" type="ORF">DES47_1174</name>
</gene>
<reference evidence="4 5" key="1">
    <citation type="submission" date="2019-03" db="EMBL/GenBank/DDBJ databases">
        <title>Genomic Encyclopedia of Type Strains, Phase IV (KMG-IV): sequencing the most valuable type-strain genomes for metagenomic binning, comparative biology and taxonomic classification.</title>
        <authorList>
            <person name="Goeker M."/>
        </authorList>
    </citation>
    <scope>NUCLEOTIDE SEQUENCE [LARGE SCALE GENOMIC DNA]</scope>
    <source>
        <strain evidence="4 5">DSM 16998</strain>
    </source>
</reference>
<feature type="active site" description="Nucleophile" evidence="2">
    <location>
        <position position="12"/>
    </location>
</feature>
<comment type="catalytic activity">
    <reaction evidence="1">
        <text>2-hydroxychromene-2-carboxylate = (3E)-4-(2-hydroxyphenyl)-2-oxobut-3-enoate</text>
        <dbReference type="Rhea" id="RHEA:27401"/>
        <dbReference type="ChEBI" id="CHEBI:59350"/>
        <dbReference type="ChEBI" id="CHEBI:59353"/>
        <dbReference type="EC" id="5.99.1.4"/>
    </reaction>
</comment>
<dbReference type="GO" id="GO:0004364">
    <property type="term" value="F:glutathione transferase activity"/>
    <property type="evidence" value="ECO:0007669"/>
    <property type="project" value="TreeGrafter"/>
</dbReference>
<organism evidence="4 5">
    <name type="scientific">Roseateles toxinivorans</name>
    <dbReference type="NCBI Taxonomy" id="270368"/>
    <lineage>
        <taxon>Bacteria</taxon>
        <taxon>Pseudomonadati</taxon>
        <taxon>Pseudomonadota</taxon>
        <taxon>Betaproteobacteria</taxon>
        <taxon>Burkholderiales</taxon>
        <taxon>Sphaerotilaceae</taxon>
        <taxon>Roseateles</taxon>
    </lineage>
</organism>
<evidence type="ECO:0000256" key="1">
    <source>
        <dbReference type="PIRNR" id="PIRNR006386"/>
    </source>
</evidence>
<dbReference type="PANTHER" id="PTHR42943">
    <property type="entry name" value="GLUTATHIONE S-TRANSFERASE KAPPA"/>
    <property type="match status" value="1"/>
</dbReference>
<dbReference type="GO" id="GO:0018845">
    <property type="term" value="F:2-hydroxychromene-2-carboxylate isomerase activity"/>
    <property type="evidence" value="ECO:0007669"/>
    <property type="project" value="UniProtKB-UniRule"/>
</dbReference>
<comment type="similarity">
    <text evidence="1">Belongs to the GST superfamily. NadH family.</text>
</comment>
<dbReference type="RefSeq" id="WP_133703984.1">
    <property type="nucleotide sequence ID" value="NZ_SNXS01000017.1"/>
</dbReference>
<dbReference type="GO" id="GO:1901170">
    <property type="term" value="P:naphthalene catabolic process"/>
    <property type="evidence" value="ECO:0007669"/>
    <property type="project" value="InterPro"/>
</dbReference>
<dbReference type="InterPro" id="IPR001853">
    <property type="entry name" value="DSBA-like_thioredoxin_dom"/>
</dbReference>
<dbReference type="GO" id="GO:0006749">
    <property type="term" value="P:glutathione metabolic process"/>
    <property type="evidence" value="ECO:0007669"/>
    <property type="project" value="TreeGrafter"/>
</dbReference>
<dbReference type="GO" id="GO:0004602">
    <property type="term" value="F:glutathione peroxidase activity"/>
    <property type="evidence" value="ECO:0007669"/>
    <property type="project" value="TreeGrafter"/>
</dbReference>
<dbReference type="InterPro" id="IPR051924">
    <property type="entry name" value="GST_Kappa/NadH"/>
</dbReference>
<dbReference type="Gene3D" id="3.40.30.10">
    <property type="entry name" value="Glutaredoxin"/>
    <property type="match status" value="1"/>
</dbReference>
<dbReference type="InterPro" id="IPR014440">
    <property type="entry name" value="HCCAis_GSTk"/>
</dbReference>
<dbReference type="OrthoDB" id="8560325at2"/>
<comment type="caution">
    <text evidence="4">The sequence shown here is derived from an EMBL/GenBank/DDBJ whole genome shotgun (WGS) entry which is preliminary data.</text>
</comment>
<sequence>MKSITFYFDVISPYAALAFERLPEALEGLNVVVDYRPILFAGLLKAWGQKGPAEMEPKRQWTFRQVAWSAHRLGIELQTPAEHPFNPLALQRLAWACGPNRRVVEKLFHHVWHGGLDANHPGRLERLQQELAPACDPADDEVKQTLRQATEDAIARGVFGVPTLEVDGRLFWGLDSLDMAAAYLRGDSWFRGDAWDEAGRPRAGVVRRER</sequence>
<dbReference type="EMBL" id="SNXS01000017">
    <property type="protein sequence ID" value="TDP59686.1"/>
    <property type="molecule type" value="Genomic_DNA"/>
</dbReference>
<keyword evidence="1 4" id="KW-0413">Isomerase</keyword>
<dbReference type="InterPro" id="IPR036249">
    <property type="entry name" value="Thioredoxin-like_sf"/>
</dbReference>
<dbReference type="PANTHER" id="PTHR42943:SF2">
    <property type="entry name" value="GLUTATHIONE S-TRANSFERASE KAPPA 1"/>
    <property type="match status" value="1"/>
</dbReference>
<feature type="domain" description="DSBA-like thioredoxin" evidence="3">
    <location>
        <begin position="4"/>
        <end position="184"/>
    </location>
</feature>
<dbReference type="EC" id="5.99.1.4" evidence="1"/>
<dbReference type="InterPro" id="IPR044087">
    <property type="entry name" value="NahD-like"/>
</dbReference>
<dbReference type="InParanoid" id="A0A4R6QCK3"/>
<protein>
    <recommendedName>
        <fullName evidence="1">2-hydroxychromene-2-carboxylate isomerase</fullName>
        <ecNumber evidence="1">5.99.1.4</ecNumber>
    </recommendedName>
</protein>
<dbReference type="AlphaFoldDB" id="A0A4R6QCK3"/>
<dbReference type="PIRSF" id="PIRSF006386">
    <property type="entry name" value="HCCAis_GSTk"/>
    <property type="match status" value="1"/>
</dbReference>
<dbReference type="CDD" id="cd03022">
    <property type="entry name" value="DsbA_HCCA_Iso"/>
    <property type="match status" value="1"/>
</dbReference>
<proteinExistence type="inferred from homology"/>
<evidence type="ECO:0000313" key="4">
    <source>
        <dbReference type="EMBL" id="TDP59686.1"/>
    </source>
</evidence>
<name>A0A4R6QCK3_9BURK</name>
<dbReference type="Proteomes" id="UP000295361">
    <property type="component" value="Unassembled WGS sequence"/>
</dbReference>
<evidence type="ECO:0000313" key="5">
    <source>
        <dbReference type="Proteomes" id="UP000295361"/>
    </source>
</evidence>
<keyword evidence="5" id="KW-1185">Reference proteome</keyword>
<accession>A0A4R6QCK3</accession>
<evidence type="ECO:0000259" key="3">
    <source>
        <dbReference type="Pfam" id="PF01323"/>
    </source>
</evidence>
<dbReference type="Pfam" id="PF01323">
    <property type="entry name" value="DSBA"/>
    <property type="match status" value="1"/>
</dbReference>
<evidence type="ECO:0000256" key="2">
    <source>
        <dbReference type="PIRSR" id="PIRSR006386-1"/>
    </source>
</evidence>
<dbReference type="SUPFAM" id="SSF52833">
    <property type="entry name" value="Thioredoxin-like"/>
    <property type="match status" value="1"/>
</dbReference>